<proteinExistence type="predicted"/>
<evidence type="ECO:0000313" key="2">
    <source>
        <dbReference type="EMBL" id="PUA31086.1"/>
    </source>
</evidence>
<dbReference type="PANTHER" id="PTHR42831">
    <property type="entry name" value="FE-S PROTEIN MATURATION AUXILIARY FACTOR YITW"/>
    <property type="match status" value="1"/>
</dbReference>
<dbReference type="PANTHER" id="PTHR42831:SF1">
    <property type="entry name" value="FE-S PROTEIN MATURATION AUXILIARY FACTOR YITW"/>
    <property type="match status" value="1"/>
</dbReference>
<organism evidence="2 3">
    <name type="scientific">Candidatus Terraquivivens tikiterensis</name>
    <dbReference type="NCBI Taxonomy" id="1980982"/>
    <lineage>
        <taxon>Archaea</taxon>
        <taxon>Nitrososphaerota</taxon>
        <taxon>Candidatus Wolframiiraptoraceae</taxon>
        <taxon>Candidatus Terraquivivens</taxon>
    </lineage>
</organism>
<dbReference type="Proteomes" id="UP000244066">
    <property type="component" value="Unassembled WGS sequence"/>
</dbReference>
<feature type="domain" description="MIP18 family-like" evidence="1">
    <location>
        <begin position="20"/>
        <end position="91"/>
    </location>
</feature>
<dbReference type="SUPFAM" id="SSF117916">
    <property type="entry name" value="Fe-S cluster assembly (FSCA) domain-like"/>
    <property type="match status" value="1"/>
</dbReference>
<evidence type="ECO:0000259" key="1">
    <source>
        <dbReference type="Pfam" id="PF01883"/>
    </source>
</evidence>
<name>A0A2R7Y0L8_9ARCH</name>
<protein>
    <submittedName>
        <fullName evidence="2">Aromatic ring hydroxylase</fullName>
    </submittedName>
</protein>
<dbReference type="Gene3D" id="3.30.300.130">
    <property type="entry name" value="Fe-S cluster assembly (FSCA)"/>
    <property type="match status" value="1"/>
</dbReference>
<dbReference type="AlphaFoldDB" id="A0A2R7Y0L8"/>
<dbReference type="InterPro" id="IPR034904">
    <property type="entry name" value="FSCA_dom_sf"/>
</dbReference>
<reference evidence="2 3" key="1">
    <citation type="submission" date="2017-04" db="EMBL/GenBank/DDBJ databases">
        <title>Draft Aigarchaeota genome from a New Zealand hot spring.</title>
        <authorList>
            <person name="Reysenbach A.-L."/>
            <person name="Donaho J.A."/>
            <person name="Gerhart J."/>
            <person name="Kelley J.F."/>
            <person name="Kouba K."/>
            <person name="Podar M."/>
            <person name="Stott M."/>
        </authorList>
    </citation>
    <scope>NUCLEOTIDE SEQUENCE [LARGE SCALE GENOMIC DNA]</scope>
    <source>
        <strain evidence="2">NZ13_MG1</strain>
    </source>
</reference>
<dbReference type="InterPro" id="IPR002744">
    <property type="entry name" value="MIP18-like"/>
</dbReference>
<sequence>MIKSVFEGEFLQEGLPTVKQVMEVLKNCYDPEIPVNIVDLGLIYDVQVRDDGSVYVKMTLTAPGCPIARSLVEQVKESIMYGVKGVRRVDVDLVFDPPWNPSMMSKEAKKILGLE</sequence>
<dbReference type="InterPro" id="IPR052339">
    <property type="entry name" value="Fe-S_Maturation_MIP18"/>
</dbReference>
<comment type="caution">
    <text evidence="2">The sequence shown here is derived from an EMBL/GenBank/DDBJ whole genome shotgun (WGS) entry which is preliminary data.</text>
</comment>
<accession>A0A2R7Y0L8</accession>
<dbReference type="Pfam" id="PF01883">
    <property type="entry name" value="FeS_assembly_P"/>
    <property type="match status" value="1"/>
</dbReference>
<dbReference type="EMBL" id="NDWU01000027">
    <property type="protein sequence ID" value="PUA31086.1"/>
    <property type="molecule type" value="Genomic_DNA"/>
</dbReference>
<gene>
    <name evidence="2" type="ORF">B9J98_07810</name>
</gene>
<evidence type="ECO:0000313" key="3">
    <source>
        <dbReference type="Proteomes" id="UP000244066"/>
    </source>
</evidence>